<feature type="compositionally biased region" description="Polar residues" evidence="1">
    <location>
        <begin position="681"/>
        <end position="693"/>
    </location>
</feature>
<feature type="compositionally biased region" description="Polar residues" evidence="1">
    <location>
        <begin position="117"/>
        <end position="141"/>
    </location>
</feature>
<dbReference type="KEGG" id="ani:ANIA_05485"/>
<dbReference type="SMART" id="SM00160">
    <property type="entry name" value="RanBD"/>
    <property type="match status" value="1"/>
</dbReference>
<dbReference type="InParanoid" id="Q5B1U5"/>
<feature type="compositionally biased region" description="Low complexity" evidence="1">
    <location>
        <begin position="518"/>
        <end position="543"/>
    </location>
</feature>
<keyword evidence="4" id="KW-1185">Reference proteome</keyword>
<feature type="compositionally biased region" description="Basic and acidic residues" evidence="1">
    <location>
        <begin position="1016"/>
        <end position="1034"/>
    </location>
</feature>
<name>Q5B1U5_EMENI</name>
<feature type="region of interest" description="Disordered" evidence="1">
    <location>
        <begin position="643"/>
        <end position="1281"/>
    </location>
</feature>
<evidence type="ECO:0000313" key="4">
    <source>
        <dbReference type="Proteomes" id="UP000000560"/>
    </source>
</evidence>
<feature type="compositionally biased region" description="Low complexity" evidence="1">
    <location>
        <begin position="390"/>
        <end position="411"/>
    </location>
</feature>
<feature type="compositionally biased region" description="Polar residues" evidence="1">
    <location>
        <begin position="1229"/>
        <end position="1251"/>
    </location>
</feature>
<dbReference type="InterPro" id="IPR053074">
    <property type="entry name" value="NPC_Nucleoporin"/>
</dbReference>
<evidence type="ECO:0000313" key="3">
    <source>
        <dbReference type="EMBL" id="CBF81820.1"/>
    </source>
</evidence>
<dbReference type="EMBL" id="BN001305">
    <property type="protein sequence ID" value="CBF81820.1"/>
    <property type="molecule type" value="Genomic_DNA"/>
</dbReference>
<feature type="region of interest" description="Disordered" evidence="1">
    <location>
        <begin position="116"/>
        <end position="260"/>
    </location>
</feature>
<feature type="compositionally biased region" description="Low complexity" evidence="1">
    <location>
        <begin position="777"/>
        <end position="813"/>
    </location>
</feature>
<dbReference type="PANTHER" id="PTHR38697">
    <property type="entry name" value="NUCLEAR PORE COMPLEX PROTEIN SIMILAR TO S. CEREVISIAE NUP2 (EUROFUNG)"/>
    <property type="match status" value="1"/>
</dbReference>
<sequence length="1383" mass="141244">MSSTPDDKPQRATAAQLAARKIKDVRRRPRAGTPSGSAGGSFGSPFNSIDPNTVSSPSLAQQPMTNGFSFGQSQSFPPASPTPKPPAQNGGSQFSFGSGGGSSAFNFSASFGGTASTPVSNPFASMNTGGASQQAPASSFSGFKGNLFNVPSTGSQSPAQQPLPSGGLFGAGSQQSSSAGGLFGSSANNGPSAQSGIATPSNGSIFGQSTGASSSNIFAPSEADKPNPFAQNTAFGGDSMQTSPDAKSSSQKPSLFSSGSGGFSVSTNFGSSGAGSLFGGQSSASSQTPSKPLFGAKPTEQTTSASPSLFGASSSAQPASSTPAASSFSSAPLTTGNTSSSLFSTSTPKPATTGQNLFQPTTSLFGASTSSTAQKPSEEKAQEGTKANQSTSTQPSFSFSSTTTGASLFSSNASGAPAQSTGPSQPVSTGSLFAPEPASTEQEKPKPAEGNPFSSLFVPKPANAESPKPEQKSLPSSSPFAPKPVSSEGAKTSEQPKTSTPASPFSAPTLGAASSPVSQSTAFSTSAPQTSSSISAFSPTTTPQNPFKTNGVKPAGINSPVSSTTSSSALSFDKLQPANMPSGLDKGTKEEVETVHRVRLLNACFQREVAKLDATTNSFDQLMQFYLRVRETIGAPVEWAGTKRKASDSDNTVEPSRKAATFGNGNLASSAASPDTTTSSKLFSGSQNAPSTSNKRKATGDDDSDASSPAKRVDGDSATANIFANSFSRSKTIESNKPAGTPSPKKLDAPVLKPSTPESIKPSLFSTTPKSSPPKLAFSASSAPKESSASSATSSQSMPAFKPAFTASASGTPSPSPFVVKASGDAGPSTSAPPLAIPKFGSGGPINFMSQFKAQAEKNAEKEKEKRKAEEFDSDEDDEAEWERKDAEKQRKKREELEAQQNRRAKFVPGQGFSFENSATEEEKSNTSAASSVLDSKPNSFSSSSNIFGHLSATPSESGENEHDAADDTEEDSVTGDDAVRESSSAPTEDLHASRADSKINSTASAPRSSDEDDSTKDLKKSKQADNSEQHGAEDGSSGGRSLFDRVEYNKDGKPKRQGDDAKPASSLFGSPQFASPFNSSSASTPNPFAASAQSQDKKPEEGSTPKPLSTNIFGSPTPAGSIFGNSTSATSGASTPSIFATGSSATKPGSDNTWKPNTPIKFSSDSAPGLTLSAKSETATAAPASESSNHHPTLFGAPSAGAQPGPSGNEGTAGFSFGGPSQPGSSFLTPSVLTSESQSRATTPGVTSDTGAEDSADGDAQKPEPQVDLARSGAGEEDEDIVIETRARALKMVDGSWASQGVGFLRILKNRTTSRSRVLVRADPSGNVVLNARLMKEIKYTVNGNNIQFLVPKAEGAPEMWALRLKAGEALKVGTAMDENKS</sequence>
<feature type="compositionally biased region" description="Polar residues" evidence="1">
    <location>
        <begin position="149"/>
        <end position="163"/>
    </location>
</feature>
<feature type="compositionally biased region" description="Acidic residues" evidence="1">
    <location>
        <begin position="872"/>
        <end position="881"/>
    </location>
</feature>
<dbReference type="GeneID" id="2871776"/>
<feature type="region of interest" description="Disordered" evidence="1">
    <location>
        <begin position="1"/>
        <end position="99"/>
    </location>
</feature>
<dbReference type="InterPro" id="IPR000156">
    <property type="entry name" value="Ran_bind_dom"/>
</dbReference>
<reference evidence="4" key="2">
    <citation type="journal article" date="2009" name="Fungal Genet. Biol.">
        <title>The 2008 update of the Aspergillus nidulans genome annotation: a community effort.</title>
        <authorList>
            <person name="Wortman J.R."/>
            <person name="Gilsenan J.M."/>
            <person name="Joardar V."/>
            <person name="Deegan J."/>
            <person name="Clutterbuck J."/>
            <person name="Andersen M.R."/>
            <person name="Archer D."/>
            <person name="Bencina M."/>
            <person name="Braus G."/>
            <person name="Coutinho P."/>
            <person name="von Dohren H."/>
            <person name="Doonan J."/>
            <person name="Driessen A.J."/>
            <person name="Durek P."/>
            <person name="Espeso E."/>
            <person name="Fekete E."/>
            <person name="Flipphi M."/>
            <person name="Estrada C.G."/>
            <person name="Geysens S."/>
            <person name="Goldman G."/>
            <person name="de Groot P.W."/>
            <person name="Hansen K."/>
            <person name="Harris S.D."/>
            <person name="Heinekamp T."/>
            <person name="Helmstaedt K."/>
            <person name="Henrissat B."/>
            <person name="Hofmann G."/>
            <person name="Homan T."/>
            <person name="Horio T."/>
            <person name="Horiuchi H."/>
            <person name="James S."/>
            <person name="Jones M."/>
            <person name="Karaffa L."/>
            <person name="Karanyi Z."/>
            <person name="Kato M."/>
            <person name="Keller N."/>
            <person name="Kelly D.E."/>
            <person name="Kiel J.A."/>
            <person name="Kim J.M."/>
            <person name="van der Klei I.J."/>
            <person name="Klis F.M."/>
            <person name="Kovalchuk A."/>
            <person name="Krasevec N."/>
            <person name="Kubicek C.P."/>
            <person name="Liu B."/>
            <person name="Maccabe A."/>
            <person name="Meyer V."/>
            <person name="Mirabito P."/>
            <person name="Miskei M."/>
            <person name="Mos M."/>
            <person name="Mullins J."/>
            <person name="Nelson D.R."/>
            <person name="Nielsen J."/>
            <person name="Oakley B.R."/>
            <person name="Osmani S.A."/>
            <person name="Pakula T."/>
            <person name="Paszewski A."/>
            <person name="Paulsen I."/>
            <person name="Pilsyk S."/>
            <person name="Pocsi I."/>
            <person name="Punt P.J."/>
            <person name="Ram A.F."/>
            <person name="Ren Q."/>
            <person name="Robellet X."/>
            <person name="Robson G."/>
            <person name="Seiboth B."/>
            <person name="van Solingen P."/>
            <person name="Specht T."/>
            <person name="Sun J."/>
            <person name="Taheri-Talesh N."/>
            <person name="Takeshita N."/>
            <person name="Ussery D."/>
            <person name="vanKuyk P.A."/>
            <person name="Visser H."/>
            <person name="van de Vondervoort P.J."/>
            <person name="de Vries R.P."/>
            <person name="Walton J."/>
            <person name="Xiang X."/>
            <person name="Xiong Y."/>
            <person name="Zeng A.P."/>
            <person name="Brandt B.W."/>
            <person name="Cornell M.J."/>
            <person name="van den Hondel C.A."/>
            <person name="Visser J."/>
            <person name="Oliver S.G."/>
            <person name="Turner G."/>
        </authorList>
    </citation>
    <scope>GENOME REANNOTATION</scope>
    <source>
        <strain evidence="4">FGSC A4 / ATCC 38163 / CBS 112.46 / NRRL 194 / M139</strain>
    </source>
</reference>
<reference evidence="4" key="1">
    <citation type="journal article" date="2005" name="Nature">
        <title>Sequencing of Aspergillus nidulans and comparative analysis with A. fumigatus and A. oryzae.</title>
        <authorList>
            <person name="Galagan J.E."/>
            <person name="Calvo S.E."/>
            <person name="Cuomo C."/>
            <person name="Ma L.J."/>
            <person name="Wortman J.R."/>
            <person name="Batzoglou S."/>
            <person name="Lee S.I."/>
            <person name="Basturkmen M."/>
            <person name="Spevak C.C."/>
            <person name="Clutterbuck J."/>
            <person name="Kapitonov V."/>
            <person name="Jurka J."/>
            <person name="Scazzocchio C."/>
            <person name="Farman M."/>
            <person name="Butler J."/>
            <person name="Purcell S."/>
            <person name="Harris S."/>
            <person name="Braus G.H."/>
            <person name="Draht O."/>
            <person name="Busch S."/>
            <person name="D'Enfert C."/>
            <person name="Bouchier C."/>
            <person name="Goldman G.H."/>
            <person name="Bell-Pedersen D."/>
            <person name="Griffiths-Jones S."/>
            <person name="Doonan J.H."/>
            <person name="Yu J."/>
            <person name="Vienken K."/>
            <person name="Pain A."/>
            <person name="Freitag M."/>
            <person name="Selker E.U."/>
            <person name="Archer D.B."/>
            <person name="Penalva M.A."/>
            <person name="Oakley B.R."/>
            <person name="Momany M."/>
            <person name="Tanaka T."/>
            <person name="Kumagai T."/>
            <person name="Asai K."/>
            <person name="Machida M."/>
            <person name="Nierman W.C."/>
            <person name="Denning D.W."/>
            <person name="Caddick M."/>
            <person name="Hynes M."/>
            <person name="Paoletti M."/>
            <person name="Fischer R."/>
            <person name="Miller B."/>
            <person name="Dyer P."/>
            <person name="Sachs M.S."/>
            <person name="Osmani S.A."/>
            <person name="Birren B.W."/>
        </authorList>
    </citation>
    <scope>NUCLEOTIDE SEQUENCE [LARGE SCALE GENOMIC DNA]</scope>
    <source>
        <strain evidence="4">FGSC A4 / ATCC 38163 / CBS 112.46 / NRRL 194 / M139</strain>
    </source>
</reference>
<evidence type="ECO:0000256" key="1">
    <source>
        <dbReference type="SAM" id="MobiDB-lite"/>
    </source>
</evidence>
<dbReference type="OMA" id="AFGNMFS"/>
<feature type="compositionally biased region" description="Low complexity" evidence="1">
    <location>
        <begin position="1174"/>
        <end position="1188"/>
    </location>
</feature>
<feature type="compositionally biased region" description="Basic and acidic residues" evidence="1">
    <location>
        <begin position="882"/>
        <end position="897"/>
    </location>
</feature>
<feature type="compositionally biased region" description="Basic and acidic residues" evidence="1">
    <location>
        <begin position="855"/>
        <end position="871"/>
    </location>
</feature>
<feature type="compositionally biased region" description="Low complexity" evidence="1">
    <location>
        <begin position="1215"/>
        <end position="1228"/>
    </location>
</feature>
<protein>
    <submittedName>
        <fullName evidence="3">Nuclear pore complex protein similar to S. cerevisiae NUP2 (Eurofung)</fullName>
    </submittedName>
</protein>
<feature type="compositionally biased region" description="Polar residues" evidence="1">
    <location>
        <begin position="1068"/>
        <end position="1095"/>
    </location>
</feature>
<dbReference type="eggNOG" id="KOG0866">
    <property type="taxonomic scope" value="Eukaryota"/>
</dbReference>
<dbReference type="PROSITE" id="PS50196">
    <property type="entry name" value="RANBD1"/>
    <property type="match status" value="1"/>
</dbReference>
<feature type="compositionally biased region" description="Polar residues" evidence="1">
    <location>
        <begin position="49"/>
        <end position="76"/>
    </location>
</feature>
<feature type="compositionally biased region" description="Basic and acidic residues" evidence="1">
    <location>
        <begin position="989"/>
        <end position="998"/>
    </location>
</feature>
<feature type="region of interest" description="Disordered" evidence="1">
    <location>
        <begin position="274"/>
        <end position="570"/>
    </location>
</feature>
<dbReference type="OrthoDB" id="185618at2759"/>
<feature type="compositionally biased region" description="Low complexity" evidence="1">
    <location>
        <begin position="668"/>
        <end position="680"/>
    </location>
</feature>
<accession>C8VGD3</accession>
<dbReference type="PANTHER" id="PTHR38697:SF1">
    <property type="entry name" value="NUCLEAR PORE COMPLEX PROTEIN SIMILAR TO S. CEREVISIAE NUP2 (EUROFUNG)"/>
    <property type="match status" value="1"/>
</dbReference>
<feature type="compositionally biased region" description="Polar residues" evidence="1">
    <location>
        <begin position="1139"/>
        <end position="1167"/>
    </location>
</feature>
<feature type="compositionally biased region" description="Polar residues" evidence="1">
    <location>
        <begin position="926"/>
        <end position="939"/>
    </location>
</feature>
<feature type="compositionally biased region" description="Polar residues" evidence="1">
    <location>
        <begin position="489"/>
        <end position="503"/>
    </location>
</feature>
<feature type="compositionally biased region" description="Low complexity" evidence="1">
    <location>
        <begin position="171"/>
        <end position="186"/>
    </location>
</feature>
<dbReference type="HOGENOM" id="CLU_255442_0_0_1"/>
<evidence type="ECO:0000259" key="2">
    <source>
        <dbReference type="PROSITE" id="PS50196"/>
    </source>
</evidence>
<dbReference type="CDD" id="cd13170">
    <property type="entry name" value="RanBD_NUP50"/>
    <property type="match status" value="1"/>
</dbReference>
<feature type="compositionally biased region" description="Low complexity" evidence="1">
    <location>
        <begin position="87"/>
        <end position="96"/>
    </location>
</feature>
<dbReference type="InterPro" id="IPR011993">
    <property type="entry name" value="PH-like_dom_sf"/>
</dbReference>
<dbReference type="Pfam" id="PF00638">
    <property type="entry name" value="Ran_BP1"/>
    <property type="match status" value="1"/>
</dbReference>
<feature type="compositionally biased region" description="Low complexity" evidence="1">
    <location>
        <begin position="304"/>
        <end position="332"/>
    </location>
</feature>
<feature type="compositionally biased region" description="Basic and acidic residues" evidence="1">
    <location>
        <begin position="1043"/>
        <end position="1063"/>
    </location>
</feature>
<feature type="compositionally biased region" description="Polar residues" evidence="1">
    <location>
        <begin position="187"/>
        <end position="218"/>
    </location>
</feature>
<feature type="compositionally biased region" description="Basic and acidic residues" evidence="1">
    <location>
        <begin position="1"/>
        <end position="10"/>
    </location>
</feature>
<dbReference type="SUPFAM" id="SSF50729">
    <property type="entry name" value="PH domain-like"/>
    <property type="match status" value="1"/>
</dbReference>
<gene>
    <name evidence="3" type="ORF">ANIA_05485</name>
</gene>
<dbReference type="STRING" id="227321.Q5B1U5"/>
<organism evidence="3 4">
    <name type="scientific">Emericella nidulans (strain FGSC A4 / ATCC 38163 / CBS 112.46 / NRRL 194 / M139)</name>
    <name type="common">Aspergillus nidulans</name>
    <dbReference type="NCBI Taxonomy" id="227321"/>
    <lineage>
        <taxon>Eukaryota</taxon>
        <taxon>Fungi</taxon>
        <taxon>Dikarya</taxon>
        <taxon>Ascomycota</taxon>
        <taxon>Pezizomycotina</taxon>
        <taxon>Eurotiomycetes</taxon>
        <taxon>Eurotiomycetidae</taxon>
        <taxon>Eurotiales</taxon>
        <taxon>Aspergillaceae</taxon>
        <taxon>Aspergillus</taxon>
        <taxon>Aspergillus subgen. Nidulantes</taxon>
    </lineage>
</organism>
<dbReference type="Proteomes" id="UP000000560">
    <property type="component" value="Chromosome V"/>
</dbReference>
<feature type="compositionally biased region" description="Polar residues" evidence="1">
    <location>
        <begin position="718"/>
        <end position="735"/>
    </location>
</feature>
<feature type="compositionally biased region" description="Polar residues" evidence="1">
    <location>
        <begin position="412"/>
        <end position="431"/>
    </location>
</feature>
<feature type="compositionally biased region" description="Polar residues" evidence="1">
    <location>
        <begin position="999"/>
        <end position="1008"/>
    </location>
</feature>
<dbReference type="Gene3D" id="2.30.29.30">
    <property type="entry name" value="Pleckstrin-homology domain (PH domain)/Phosphotyrosine-binding domain (PTB)"/>
    <property type="match status" value="1"/>
</dbReference>
<feature type="compositionally biased region" description="Low complexity" evidence="1">
    <location>
        <begin position="248"/>
        <end position="260"/>
    </location>
</feature>
<feature type="compositionally biased region" description="Low complexity" evidence="1">
    <location>
        <begin position="1127"/>
        <end position="1138"/>
    </location>
</feature>
<feature type="compositionally biased region" description="Polar residues" evidence="1">
    <location>
        <begin position="333"/>
        <end position="375"/>
    </location>
</feature>
<accession>Q5B1U5</accession>
<proteinExistence type="predicted"/>
<feature type="compositionally biased region" description="Polar residues" evidence="1">
    <location>
        <begin position="229"/>
        <end position="247"/>
    </location>
</feature>
<feature type="domain" description="RanBD1" evidence="2">
    <location>
        <begin position="1264"/>
        <end position="1341"/>
    </location>
</feature>
<dbReference type="RefSeq" id="XP_663089.1">
    <property type="nucleotide sequence ID" value="XM_657997.1"/>
</dbReference>